<dbReference type="RefSeq" id="WP_267677992.1">
    <property type="nucleotide sequence ID" value="NZ_CP113088.1"/>
</dbReference>
<dbReference type="Proteomes" id="UP001164705">
    <property type="component" value="Chromosome"/>
</dbReference>
<reference evidence="4" key="1">
    <citation type="submission" date="2022-11" db="EMBL/GenBank/DDBJ databases">
        <title>Lacinutrix neustonica HL-RS19T sp. nov., isolated from the surface microlayer sample of brackish Lake Shihwa.</title>
        <authorList>
            <person name="Choi J.Y."/>
            <person name="Hwang C.Y."/>
        </authorList>
    </citation>
    <scope>NUCLEOTIDE SEQUENCE</scope>
    <source>
        <strain evidence="4">HL-RS19</strain>
    </source>
</reference>
<dbReference type="EMBL" id="CP113088">
    <property type="protein sequence ID" value="WAC03410.1"/>
    <property type="molecule type" value="Genomic_DNA"/>
</dbReference>
<dbReference type="InterPro" id="IPR001789">
    <property type="entry name" value="Sig_transdc_resp-reg_receiver"/>
</dbReference>
<dbReference type="Gene3D" id="3.40.50.2300">
    <property type="match status" value="1"/>
</dbReference>
<protein>
    <submittedName>
        <fullName evidence="4">Response regulator</fullName>
    </submittedName>
</protein>
<dbReference type="SUPFAM" id="SSF52172">
    <property type="entry name" value="CheY-like"/>
    <property type="match status" value="1"/>
</dbReference>
<sequence length="95" mass="10825">MILGRKAIDLVKVKAFDCILMDLHMPGLNGYETTEHIREFNRDIPIVALTAASSEEVEFKIEKYELDGYVLKPFITSEFVEALNKAIKKHKRATA</sequence>
<gene>
    <name evidence="4" type="ORF">N7U66_07765</name>
</gene>
<accession>A0A9E8SI72</accession>
<dbReference type="AlphaFoldDB" id="A0A9E8SI72"/>
<dbReference type="PANTHER" id="PTHR45339">
    <property type="entry name" value="HYBRID SIGNAL TRANSDUCTION HISTIDINE KINASE J"/>
    <property type="match status" value="1"/>
</dbReference>
<evidence type="ECO:0000256" key="2">
    <source>
        <dbReference type="PROSITE-ProRule" id="PRU00169"/>
    </source>
</evidence>
<organism evidence="4 5">
    <name type="scientific">Lacinutrix neustonica</name>
    <dbReference type="NCBI Taxonomy" id="2980107"/>
    <lineage>
        <taxon>Bacteria</taxon>
        <taxon>Pseudomonadati</taxon>
        <taxon>Bacteroidota</taxon>
        <taxon>Flavobacteriia</taxon>
        <taxon>Flavobacteriales</taxon>
        <taxon>Flavobacteriaceae</taxon>
        <taxon>Lacinutrix</taxon>
    </lineage>
</organism>
<keyword evidence="1 2" id="KW-0597">Phosphoprotein</keyword>
<evidence type="ECO:0000313" key="4">
    <source>
        <dbReference type="EMBL" id="WAC03410.1"/>
    </source>
</evidence>
<feature type="modified residue" description="4-aspartylphosphate" evidence="2">
    <location>
        <position position="22"/>
    </location>
</feature>
<dbReference type="PROSITE" id="PS50110">
    <property type="entry name" value="RESPONSE_REGULATORY"/>
    <property type="match status" value="1"/>
</dbReference>
<dbReference type="GO" id="GO:0000160">
    <property type="term" value="P:phosphorelay signal transduction system"/>
    <property type="evidence" value="ECO:0007669"/>
    <property type="project" value="InterPro"/>
</dbReference>
<evidence type="ECO:0000313" key="5">
    <source>
        <dbReference type="Proteomes" id="UP001164705"/>
    </source>
</evidence>
<feature type="domain" description="Response regulatory" evidence="3">
    <location>
        <begin position="1"/>
        <end position="87"/>
    </location>
</feature>
<keyword evidence="5" id="KW-1185">Reference proteome</keyword>
<evidence type="ECO:0000259" key="3">
    <source>
        <dbReference type="PROSITE" id="PS50110"/>
    </source>
</evidence>
<dbReference type="KEGG" id="lnu:N7U66_07765"/>
<dbReference type="PANTHER" id="PTHR45339:SF6">
    <property type="entry name" value="SENSORY HISTIDINE PROTEIN KINASE"/>
    <property type="match status" value="1"/>
</dbReference>
<dbReference type="CDD" id="cd17546">
    <property type="entry name" value="REC_hyHK_CKI1_RcsC-like"/>
    <property type="match status" value="1"/>
</dbReference>
<proteinExistence type="predicted"/>
<dbReference type="InterPro" id="IPR011006">
    <property type="entry name" value="CheY-like_superfamily"/>
</dbReference>
<name>A0A9E8SI72_9FLAO</name>
<dbReference type="Pfam" id="PF00072">
    <property type="entry name" value="Response_reg"/>
    <property type="match status" value="1"/>
</dbReference>
<evidence type="ECO:0000256" key="1">
    <source>
        <dbReference type="ARBA" id="ARBA00022553"/>
    </source>
</evidence>